<accession>A0A1S2XVT4</accession>
<dbReference type="STRING" id="3827.A0A1S2XVT4"/>
<dbReference type="GO" id="GO:0009507">
    <property type="term" value="C:chloroplast"/>
    <property type="evidence" value="ECO:0007669"/>
    <property type="project" value="TreeGrafter"/>
</dbReference>
<reference evidence="4" key="2">
    <citation type="submission" date="2025-08" db="UniProtKB">
        <authorList>
            <consortium name="RefSeq"/>
        </authorList>
    </citation>
    <scope>IDENTIFICATION</scope>
    <source>
        <tissue evidence="4">Etiolated seedlings</tissue>
    </source>
</reference>
<dbReference type="Proteomes" id="UP000087171">
    <property type="component" value="Chromosome Ca4"/>
</dbReference>
<feature type="coiled-coil region" evidence="1">
    <location>
        <begin position="68"/>
        <end position="102"/>
    </location>
</feature>
<organism evidence="3 4">
    <name type="scientific">Cicer arietinum</name>
    <name type="common">Chickpea</name>
    <name type="synonym">Garbanzo</name>
    <dbReference type="NCBI Taxonomy" id="3827"/>
    <lineage>
        <taxon>Eukaryota</taxon>
        <taxon>Viridiplantae</taxon>
        <taxon>Streptophyta</taxon>
        <taxon>Embryophyta</taxon>
        <taxon>Tracheophyta</taxon>
        <taxon>Spermatophyta</taxon>
        <taxon>Magnoliopsida</taxon>
        <taxon>eudicotyledons</taxon>
        <taxon>Gunneridae</taxon>
        <taxon>Pentapetalae</taxon>
        <taxon>rosids</taxon>
        <taxon>fabids</taxon>
        <taxon>Fabales</taxon>
        <taxon>Fabaceae</taxon>
        <taxon>Papilionoideae</taxon>
        <taxon>50 kb inversion clade</taxon>
        <taxon>NPAAA clade</taxon>
        <taxon>Hologalegina</taxon>
        <taxon>IRL clade</taxon>
        <taxon>Cicereae</taxon>
        <taxon>Cicer</taxon>
    </lineage>
</organism>
<protein>
    <submittedName>
        <fullName evidence="4">Protein disulfide isomerase pTAC5, chloroplastic</fullName>
    </submittedName>
</protein>
<dbReference type="KEGG" id="cam:101507383"/>
<evidence type="ECO:0000313" key="4">
    <source>
        <dbReference type="RefSeq" id="XP_004495295.2"/>
    </source>
</evidence>
<dbReference type="eggNOG" id="ENOG502QRN0">
    <property type="taxonomic scope" value="Eukaryota"/>
</dbReference>
<feature type="domain" description="Peptidoglycan binding-like" evidence="2">
    <location>
        <begin position="188"/>
        <end position="246"/>
    </location>
</feature>
<reference evidence="3" key="1">
    <citation type="journal article" date="2013" name="Nat. Biotechnol.">
        <title>Draft genome sequence of chickpea (Cicer arietinum) provides a resource for trait improvement.</title>
        <authorList>
            <person name="Varshney R.K."/>
            <person name="Song C."/>
            <person name="Saxena R.K."/>
            <person name="Azam S."/>
            <person name="Yu S."/>
            <person name="Sharpe A.G."/>
            <person name="Cannon S."/>
            <person name="Baek J."/>
            <person name="Rosen B.D."/>
            <person name="Tar'an B."/>
            <person name="Millan T."/>
            <person name="Zhang X."/>
            <person name="Ramsay L.D."/>
            <person name="Iwata A."/>
            <person name="Wang Y."/>
            <person name="Nelson W."/>
            <person name="Farmer A.D."/>
            <person name="Gaur P.M."/>
            <person name="Soderlund C."/>
            <person name="Penmetsa R.V."/>
            <person name="Xu C."/>
            <person name="Bharti A.K."/>
            <person name="He W."/>
            <person name="Winter P."/>
            <person name="Zhao S."/>
            <person name="Hane J.K."/>
            <person name="Carrasquilla-Garcia N."/>
            <person name="Condie J.A."/>
            <person name="Upadhyaya H.D."/>
            <person name="Luo M.C."/>
            <person name="Thudi M."/>
            <person name="Gowda C.L."/>
            <person name="Singh N.P."/>
            <person name="Lichtenzveig J."/>
            <person name="Gali K.K."/>
            <person name="Rubio J."/>
            <person name="Nadarajan N."/>
            <person name="Dolezel J."/>
            <person name="Bansal K.C."/>
            <person name="Xu X."/>
            <person name="Edwards D."/>
            <person name="Zhang G."/>
            <person name="Kahl G."/>
            <person name="Gil J."/>
            <person name="Singh K.B."/>
            <person name="Datta S.K."/>
            <person name="Jackson S.A."/>
            <person name="Wang J."/>
            <person name="Cook D.R."/>
        </authorList>
    </citation>
    <scope>NUCLEOTIDE SEQUENCE [LARGE SCALE GENOMIC DNA]</scope>
    <source>
        <strain evidence="3">cv. CDC Frontier</strain>
    </source>
</reference>
<keyword evidence="1" id="KW-0175">Coiled coil</keyword>
<dbReference type="SUPFAM" id="SSF47090">
    <property type="entry name" value="PGBD-like"/>
    <property type="match status" value="1"/>
</dbReference>
<sequence>MLIVLTEQKTKNSTHSFTKTLPLLKPHFPSYKFNSLVSHCSNSDREDQRWLREEQRWLREEQRWLREENRWNRQRDELLTQISELKLQIESLERRIVSSSSSASSVSDAVANVASLLQVLKDKNLVLESGSSQRRIVFEEEEGEETVDVVEHEKEEKESLEHVKEILVVEEAAARVEQKIVLRNGSEGEEVREMQEALLKLGFYSGEEDMEFSIFSSGTERAVKTWQASLCISEDGIMTSELLERLHLETTTLDTGNANETVKSTTVFPKVVENGAAVASVTEISEVQQKVVGKVDKGTELSHPRVFLLGENRWEEPSRLPAKNAVDGAKNKDTTIKCLQCRGEGRLLCTECDGTGEPNIEPQFMEWVDQGTNCPYCEGLGYSICDLCGGKTMV</sequence>
<keyword evidence="4" id="KW-0413">Isomerase</keyword>
<name>A0A1S2XVT4_CICAR</name>
<dbReference type="PANTHER" id="PTHR15852:SF16">
    <property type="entry name" value="PROTEIN DISULFIDE ISOMERASE PTAC5, CHLOROPLASTIC"/>
    <property type="match status" value="1"/>
</dbReference>
<evidence type="ECO:0000259" key="2">
    <source>
        <dbReference type="Pfam" id="PF01471"/>
    </source>
</evidence>
<gene>
    <name evidence="4" type="primary">LOC101507383</name>
</gene>
<keyword evidence="3" id="KW-1185">Reference proteome</keyword>
<dbReference type="InterPro" id="IPR002477">
    <property type="entry name" value="Peptidoglycan-bd-like"/>
</dbReference>
<dbReference type="RefSeq" id="XP_004495295.2">
    <property type="nucleotide sequence ID" value="XM_004495238.2"/>
</dbReference>
<proteinExistence type="predicted"/>
<dbReference type="Pfam" id="PF01471">
    <property type="entry name" value="PG_binding_1"/>
    <property type="match status" value="1"/>
</dbReference>
<evidence type="ECO:0000256" key="1">
    <source>
        <dbReference type="SAM" id="Coils"/>
    </source>
</evidence>
<dbReference type="InterPro" id="IPR036366">
    <property type="entry name" value="PGBDSf"/>
</dbReference>
<dbReference type="SUPFAM" id="SSF57938">
    <property type="entry name" value="DnaJ/Hsp40 cysteine-rich domain"/>
    <property type="match status" value="1"/>
</dbReference>
<dbReference type="AlphaFoldDB" id="A0A1S2XVT4"/>
<dbReference type="GO" id="GO:0009658">
    <property type="term" value="P:chloroplast organization"/>
    <property type="evidence" value="ECO:0007669"/>
    <property type="project" value="TreeGrafter"/>
</dbReference>
<dbReference type="InterPro" id="IPR036365">
    <property type="entry name" value="PGBD-like_sf"/>
</dbReference>
<dbReference type="Gene3D" id="1.10.101.10">
    <property type="entry name" value="PGBD-like superfamily/PGBD"/>
    <property type="match status" value="1"/>
</dbReference>
<dbReference type="PANTHER" id="PTHR15852">
    <property type="entry name" value="PLASTID TRANSCRIPTIONALLY ACTIVE PROTEIN"/>
    <property type="match status" value="1"/>
</dbReference>
<dbReference type="InterPro" id="IPR036410">
    <property type="entry name" value="HSP_DnaJ_Cys-rich_dom_sf"/>
</dbReference>
<dbReference type="GO" id="GO:0003756">
    <property type="term" value="F:protein disulfide isomerase activity"/>
    <property type="evidence" value="ECO:0007669"/>
    <property type="project" value="TreeGrafter"/>
</dbReference>
<dbReference type="PaxDb" id="3827-XP_004495295.1"/>
<evidence type="ECO:0000313" key="3">
    <source>
        <dbReference type="Proteomes" id="UP000087171"/>
    </source>
</evidence>
<dbReference type="OrthoDB" id="1001489at2759"/>